<dbReference type="GO" id="GO:0000981">
    <property type="term" value="F:DNA-binding transcription factor activity, RNA polymerase II-specific"/>
    <property type="evidence" value="ECO:0007669"/>
    <property type="project" value="InterPro"/>
</dbReference>
<sequence>MQAPLPRVVPPANILLQNALKNPVVPTATPAAAGTTQPLSLSATQPPQAPTTASAILAIPPIIPPDISASVAGAAASATGAAAAMSADGIKARNHQWFVSRMQKQQEIIEALKAHVQKLETENSNKAEMIKKLHAMVSTQQKKKPAAVKAAKRSAPTKKACTTCVAAKRRCDSQRPCGQCVKRGIEKDCKDSPRVDNKKRKRASGKQPPPPQQQQQPQPQQQQPQQPPQQQPDSTGDKKANGKESSRMRMELATAAALQLSGGDRRKRQRPEPKPKPKVEGQPPAAAPKQQKPAGKGQEDKSFNGSPFESLIHAAKMDETNQANKKSTA</sequence>
<feature type="compositionally biased region" description="Low complexity" evidence="2">
    <location>
        <begin position="213"/>
        <end position="224"/>
    </location>
</feature>
<dbReference type="InterPro" id="IPR001138">
    <property type="entry name" value="Zn2Cys6_DnaBD"/>
</dbReference>
<feature type="compositionally biased region" description="Basic and acidic residues" evidence="2">
    <location>
        <begin position="235"/>
        <end position="250"/>
    </location>
</feature>
<proteinExistence type="predicted"/>
<feature type="coiled-coil region" evidence="1">
    <location>
        <begin position="102"/>
        <end position="129"/>
    </location>
</feature>
<dbReference type="InterPro" id="IPR036864">
    <property type="entry name" value="Zn2-C6_fun-type_DNA-bd_sf"/>
</dbReference>
<name>A0A7S2TMM8_9EUKA</name>
<dbReference type="Gene3D" id="4.10.240.10">
    <property type="entry name" value="Zn(2)-C6 fungal-type DNA-binding domain"/>
    <property type="match status" value="1"/>
</dbReference>
<accession>A0A7S2TMM8</accession>
<dbReference type="Pfam" id="PF00172">
    <property type="entry name" value="Zn_clus"/>
    <property type="match status" value="1"/>
</dbReference>
<dbReference type="CDD" id="cd00067">
    <property type="entry name" value="GAL4"/>
    <property type="match status" value="1"/>
</dbReference>
<gene>
    <name evidence="4" type="ORF">LSP00402_LOCUS6072</name>
</gene>
<evidence type="ECO:0000259" key="3">
    <source>
        <dbReference type="PROSITE" id="PS50048"/>
    </source>
</evidence>
<dbReference type="SMART" id="SM00066">
    <property type="entry name" value="GAL4"/>
    <property type="match status" value="1"/>
</dbReference>
<organism evidence="4">
    <name type="scientific">Lotharella oceanica</name>
    <dbReference type="NCBI Taxonomy" id="641309"/>
    <lineage>
        <taxon>Eukaryota</taxon>
        <taxon>Sar</taxon>
        <taxon>Rhizaria</taxon>
        <taxon>Cercozoa</taxon>
        <taxon>Chlorarachniophyceae</taxon>
        <taxon>Lotharella</taxon>
    </lineage>
</organism>
<feature type="compositionally biased region" description="Polar residues" evidence="2">
    <location>
        <begin position="320"/>
        <end position="329"/>
    </location>
</feature>
<dbReference type="EMBL" id="HBHP01009823">
    <property type="protein sequence ID" value="CAD9756179.1"/>
    <property type="molecule type" value="Transcribed_RNA"/>
</dbReference>
<dbReference type="AlphaFoldDB" id="A0A7S2TMM8"/>
<reference evidence="4" key="1">
    <citation type="submission" date="2021-01" db="EMBL/GenBank/DDBJ databases">
        <authorList>
            <person name="Corre E."/>
            <person name="Pelletier E."/>
            <person name="Niang G."/>
            <person name="Scheremetjew M."/>
            <person name="Finn R."/>
            <person name="Kale V."/>
            <person name="Holt S."/>
            <person name="Cochrane G."/>
            <person name="Meng A."/>
            <person name="Brown T."/>
            <person name="Cohen L."/>
        </authorList>
    </citation>
    <scope>NUCLEOTIDE SEQUENCE</scope>
    <source>
        <strain evidence="4">CCMP622</strain>
    </source>
</reference>
<feature type="domain" description="Zn(2)-C6 fungal-type" evidence="3">
    <location>
        <begin position="160"/>
        <end position="189"/>
    </location>
</feature>
<feature type="compositionally biased region" description="Low complexity" evidence="2">
    <location>
        <begin position="281"/>
        <end position="296"/>
    </location>
</feature>
<feature type="region of interest" description="Disordered" evidence="2">
    <location>
        <begin position="189"/>
        <end position="329"/>
    </location>
</feature>
<dbReference type="GO" id="GO:0008270">
    <property type="term" value="F:zinc ion binding"/>
    <property type="evidence" value="ECO:0007669"/>
    <property type="project" value="InterPro"/>
</dbReference>
<evidence type="ECO:0000256" key="2">
    <source>
        <dbReference type="SAM" id="MobiDB-lite"/>
    </source>
</evidence>
<evidence type="ECO:0000256" key="1">
    <source>
        <dbReference type="SAM" id="Coils"/>
    </source>
</evidence>
<evidence type="ECO:0000313" key="4">
    <source>
        <dbReference type="EMBL" id="CAD9756179.1"/>
    </source>
</evidence>
<dbReference type="SUPFAM" id="SSF57701">
    <property type="entry name" value="Zn2/Cys6 DNA-binding domain"/>
    <property type="match status" value="1"/>
</dbReference>
<dbReference type="PROSITE" id="PS50048">
    <property type="entry name" value="ZN2_CY6_FUNGAL_2"/>
    <property type="match status" value="1"/>
</dbReference>
<keyword evidence="1" id="KW-0175">Coiled coil</keyword>
<feature type="compositionally biased region" description="Basic and acidic residues" evidence="2">
    <location>
        <begin position="270"/>
        <end position="279"/>
    </location>
</feature>
<protein>
    <recommendedName>
        <fullName evidence="3">Zn(2)-C6 fungal-type domain-containing protein</fullName>
    </recommendedName>
</protein>